<evidence type="ECO:0000256" key="6">
    <source>
        <dbReference type="ARBA" id="ARBA00022807"/>
    </source>
</evidence>
<dbReference type="GO" id="GO:0005737">
    <property type="term" value="C:cytoplasm"/>
    <property type="evidence" value="ECO:0007669"/>
    <property type="project" value="UniProtKB-SubCell"/>
</dbReference>
<dbReference type="RefSeq" id="XP_021884495.1">
    <property type="nucleotide sequence ID" value="XM_022020603.1"/>
</dbReference>
<protein>
    <recommendedName>
        <fullName evidence="10">Cysteine protease</fullName>
        <ecNumber evidence="10">3.4.22.-</ecNumber>
    </recommendedName>
</protein>
<dbReference type="GO" id="GO:0019786">
    <property type="term" value="F:protein-phosphatidylethanolamide deconjugating activity"/>
    <property type="evidence" value="ECO:0007669"/>
    <property type="project" value="InterPro"/>
</dbReference>
<dbReference type="GO" id="GO:0015031">
    <property type="term" value="P:protein transport"/>
    <property type="evidence" value="ECO:0007669"/>
    <property type="project" value="UniProtKB-KW"/>
</dbReference>
<dbReference type="GO" id="GO:0034727">
    <property type="term" value="P:piecemeal microautophagy of the nucleus"/>
    <property type="evidence" value="ECO:0007669"/>
    <property type="project" value="TreeGrafter"/>
</dbReference>
<feature type="domain" description="Peptidase C54 catalytic" evidence="11">
    <location>
        <begin position="4"/>
        <end position="277"/>
    </location>
</feature>
<evidence type="ECO:0000256" key="3">
    <source>
        <dbReference type="ARBA" id="ARBA00022490"/>
    </source>
</evidence>
<evidence type="ECO:0000256" key="1">
    <source>
        <dbReference type="ARBA" id="ARBA00010958"/>
    </source>
</evidence>
<dbReference type="GO" id="GO:0035973">
    <property type="term" value="P:aggrephagy"/>
    <property type="evidence" value="ECO:0007669"/>
    <property type="project" value="TreeGrafter"/>
</dbReference>
<comment type="function">
    <text evidence="10">Required for selective autophagic degradation of the nucleus (nucleophagy) as well as for mitophagy which contributes to regulate mitochondrial quantity and quality by eliminating the mitochondria to a basal level to fulfill cellular energy requirements and preventing excess ROS production.</text>
</comment>
<dbReference type="GO" id="GO:0000045">
    <property type="term" value="P:autophagosome assembly"/>
    <property type="evidence" value="ECO:0007669"/>
    <property type="project" value="TreeGrafter"/>
</dbReference>
<evidence type="ECO:0000256" key="5">
    <source>
        <dbReference type="ARBA" id="ARBA00022801"/>
    </source>
</evidence>
<keyword evidence="3 10" id="KW-0963">Cytoplasm</keyword>
<dbReference type="GO" id="GO:0005634">
    <property type="term" value="C:nucleus"/>
    <property type="evidence" value="ECO:0007669"/>
    <property type="project" value="UniProtKB-SubCell"/>
</dbReference>
<dbReference type="EMBL" id="MCFF01000006">
    <property type="protein sequence ID" value="ORZ26732.1"/>
    <property type="molecule type" value="Genomic_DNA"/>
</dbReference>
<evidence type="ECO:0000313" key="12">
    <source>
        <dbReference type="EMBL" id="ORZ26732.1"/>
    </source>
</evidence>
<gene>
    <name evidence="12" type="ORF">BCR41DRAFT_300964</name>
</gene>
<evidence type="ECO:0000259" key="11">
    <source>
        <dbReference type="Pfam" id="PF03416"/>
    </source>
</evidence>
<dbReference type="InterPro" id="IPR038765">
    <property type="entry name" value="Papain-like_cys_pep_sf"/>
</dbReference>
<keyword evidence="4 10" id="KW-0645">Protease</keyword>
<dbReference type="GeneID" id="33562447"/>
<keyword evidence="8" id="KW-0072">Autophagy</keyword>
<keyword evidence="6" id="KW-0788">Thiol protease</keyword>
<feature type="non-terminal residue" evidence="12">
    <location>
        <position position="294"/>
    </location>
</feature>
<dbReference type="AlphaFoldDB" id="A0A1Y2H0Z5"/>
<evidence type="ECO:0000256" key="9">
    <source>
        <dbReference type="ARBA" id="ARBA00029362"/>
    </source>
</evidence>
<evidence type="ECO:0000256" key="2">
    <source>
        <dbReference type="ARBA" id="ARBA00022448"/>
    </source>
</evidence>
<dbReference type="PANTHER" id="PTHR22624:SF49">
    <property type="entry name" value="CYSTEINE PROTEASE"/>
    <property type="match status" value="1"/>
</dbReference>
<comment type="caution">
    <text evidence="12">The sequence shown here is derived from an EMBL/GenBank/DDBJ whole genome shotgun (WGS) entry which is preliminary data.</text>
</comment>
<dbReference type="Proteomes" id="UP000193648">
    <property type="component" value="Unassembled WGS sequence"/>
</dbReference>
<organism evidence="12 13">
    <name type="scientific">Lobosporangium transversale</name>
    <dbReference type="NCBI Taxonomy" id="64571"/>
    <lineage>
        <taxon>Eukaryota</taxon>
        <taxon>Fungi</taxon>
        <taxon>Fungi incertae sedis</taxon>
        <taxon>Mucoromycota</taxon>
        <taxon>Mortierellomycotina</taxon>
        <taxon>Mortierellomycetes</taxon>
        <taxon>Mortierellales</taxon>
        <taxon>Mortierellaceae</taxon>
        <taxon>Lobosporangium</taxon>
    </lineage>
</organism>
<keyword evidence="13" id="KW-1185">Reference proteome</keyword>
<dbReference type="STRING" id="64571.A0A1Y2H0Z5"/>
<keyword evidence="2" id="KW-0813">Transport</keyword>
<dbReference type="SUPFAM" id="SSF54001">
    <property type="entry name" value="Cysteine proteinases"/>
    <property type="match status" value="1"/>
</dbReference>
<dbReference type="InterPro" id="IPR046792">
    <property type="entry name" value="Peptidase_C54_cat"/>
</dbReference>
<keyword evidence="5 10" id="KW-0378">Hydrolase</keyword>
<dbReference type="PANTHER" id="PTHR22624">
    <property type="entry name" value="CYSTEINE PROTEASE ATG4"/>
    <property type="match status" value="1"/>
</dbReference>
<keyword evidence="10" id="KW-0539">Nucleus</keyword>
<keyword evidence="7" id="KW-0653">Protein transport</keyword>
<evidence type="ECO:0000256" key="8">
    <source>
        <dbReference type="ARBA" id="ARBA00023006"/>
    </source>
</evidence>
<evidence type="ECO:0000256" key="7">
    <source>
        <dbReference type="ARBA" id="ARBA00022927"/>
    </source>
</evidence>
<proteinExistence type="inferred from homology"/>
<dbReference type="EC" id="3.4.22.-" evidence="10"/>
<evidence type="ECO:0000256" key="10">
    <source>
        <dbReference type="RuleBase" id="RU363115"/>
    </source>
</evidence>
<dbReference type="GO" id="GO:0000423">
    <property type="term" value="P:mitophagy"/>
    <property type="evidence" value="ECO:0007669"/>
    <property type="project" value="TreeGrafter"/>
</dbReference>
<accession>A0A1Y2H0Z5</accession>
<dbReference type="OrthoDB" id="2960936at2759"/>
<comment type="similarity">
    <text evidence="1 10">Belongs to the peptidase C54 family.</text>
</comment>
<dbReference type="GO" id="GO:0016485">
    <property type="term" value="P:protein processing"/>
    <property type="evidence" value="ECO:0007669"/>
    <property type="project" value="TreeGrafter"/>
</dbReference>
<dbReference type="GO" id="GO:0004197">
    <property type="term" value="F:cysteine-type endopeptidase activity"/>
    <property type="evidence" value="ECO:0007669"/>
    <property type="project" value="TreeGrafter"/>
</dbReference>
<evidence type="ECO:0000313" key="13">
    <source>
        <dbReference type="Proteomes" id="UP000193648"/>
    </source>
</evidence>
<name>A0A1Y2H0Z5_9FUNG</name>
<dbReference type="InParanoid" id="A0A1Y2H0Z5"/>
<reference evidence="12 13" key="1">
    <citation type="submission" date="2016-07" db="EMBL/GenBank/DDBJ databases">
        <title>Pervasive Adenine N6-methylation of Active Genes in Fungi.</title>
        <authorList>
            <consortium name="DOE Joint Genome Institute"/>
            <person name="Mondo S.J."/>
            <person name="Dannebaum R.O."/>
            <person name="Kuo R.C."/>
            <person name="Labutti K."/>
            <person name="Haridas S."/>
            <person name="Kuo A."/>
            <person name="Salamov A."/>
            <person name="Ahrendt S.R."/>
            <person name="Lipzen A."/>
            <person name="Sullivan W."/>
            <person name="Andreopoulos W.B."/>
            <person name="Clum A."/>
            <person name="Lindquist E."/>
            <person name="Daum C."/>
            <person name="Ramamoorthy G.K."/>
            <person name="Gryganskyi A."/>
            <person name="Culley D."/>
            <person name="Magnuson J.K."/>
            <person name="James T.Y."/>
            <person name="O'Malley M.A."/>
            <person name="Stajich J.E."/>
            <person name="Spatafora J.W."/>
            <person name="Visel A."/>
            <person name="Grigoriev I.V."/>
        </authorList>
    </citation>
    <scope>NUCLEOTIDE SEQUENCE [LARGE SCALE GENOMIC DNA]</scope>
    <source>
        <strain evidence="12 13">NRRL 3116</strain>
    </source>
</reference>
<comment type="catalytic activity">
    <reaction evidence="9">
        <text>[protein]-C-terminal L-amino acid-glycyl-phosphatidylethanolamide + H2O = [protein]-C-terminal L-amino acid-glycine + a 1,2-diacyl-sn-glycero-3-phosphoethanolamine</text>
        <dbReference type="Rhea" id="RHEA:67548"/>
        <dbReference type="Rhea" id="RHEA-COMP:17323"/>
        <dbReference type="Rhea" id="RHEA-COMP:17324"/>
        <dbReference type="ChEBI" id="CHEBI:15377"/>
        <dbReference type="ChEBI" id="CHEBI:64612"/>
        <dbReference type="ChEBI" id="CHEBI:172940"/>
        <dbReference type="ChEBI" id="CHEBI:172941"/>
    </reaction>
    <physiologicalReaction direction="left-to-right" evidence="9">
        <dbReference type="Rhea" id="RHEA:67549"/>
    </physiologicalReaction>
</comment>
<dbReference type="FunCoup" id="A0A1Y2H0Z5">
    <property type="interactions" value="155"/>
</dbReference>
<dbReference type="Pfam" id="PF03416">
    <property type="entry name" value="Peptidase_C54"/>
    <property type="match status" value="1"/>
</dbReference>
<sequence length="294" mass="33944">MLVRFMSDFQSKLWFTYRKDMLRIEPSAYTSDAGWGCMMRTGQSLLAQAFVHIILGRDWRYHQQPTEEVVQKYCNILSWFADEPERYYSIHNIAKAGVHLEKRIGDWFGPATVAHALNVRVSDIERAAIDGQPKMARASMESVGPNFYEHQSKTSESTSWKPVVILLPARFGLEKLTERYINNLKRLFRLPQFLGIAGGRPGRSLYFVASQGNELFYFDPHFVKPRATQEELSCYPSIVRLCYHCNVIRSMDILEMDPSMLLGFLIRSADDLVDLCTRLKTEMEHGYPLLTIVE</sequence>
<comment type="subcellular location">
    <subcellularLocation>
        <location evidence="10">Nucleus</location>
    </subcellularLocation>
    <subcellularLocation>
        <location evidence="10">Cytoplasm</location>
    </subcellularLocation>
</comment>
<evidence type="ECO:0000256" key="4">
    <source>
        <dbReference type="ARBA" id="ARBA00022670"/>
    </source>
</evidence>
<dbReference type="InterPro" id="IPR005078">
    <property type="entry name" value="Peptidase_C54"/>
</dbReference>